<accession>A0A9D4TNI5</accession>
<reference evidence="1" key="2">
    <citation type="submission" date="2020-11" db="EMBL/GenBank/DDBJ databases">
        <authorList>
            <person name="Cecchin M."/>
            <person name="Marcolungo L."/>
            <person name="Rossato M."/>
            <person name="Girolomoni L."/>
            <person name="Cosentino E."/>
            <person name="Cuine S."/>
            <person name="Li-Beisson Y."/>
            <person name="Delledonne M."/>
            <person name="Ballottari M."/>
        </authorList>
    </citation>
    <scope>NUCLEOTIDE SEQUENCE</scope>
    <source>
        <strain evidence="1">211/11P</strain>
        <tissue evidence="1">Whole cell</tissue>
    </source>
</reference>
<name>A0A9D4TNI5_CHLVU</name>
<evidence type="ECO:0000313" key="2">
    <source>
        <dbReference type="Proteomes" id="UP001055712"/>
    </source>
</evidence>
<dbReference type="AlphaFoldDB" id="A0A9D4TNI5"/>
<proteinExistence type="predicted"/>
<dbReference type="EMBL" id="SIDB01000007">
    <property type="protein sequence ID" value="KAI3430538.1"/>
    <property type="molecule type" value="Genomic_DNA"/>
</dbReference>
<evidence type="ECO:0000313" key="1">
    <source>
        <dbReference type="EMBL" id="KAI3430538.1"/>
    </source>
</evidence>
<gene>
    <name evidence="1" type="ORF">D9Q98_005131</name>
</gene>
<sequence>MTSYAVAREVAASKWIFDEGWAASCPTLAATAASTSSATAKSDPAYDAAAALWHNVASRRGGATAHREGKGIHNPANAQAVADGREAGGRSSGASSQRRAIARGTNMVTLYKLDGSPYLYPSRRFAVYVMRGGCIRVDIPPVCTLAVINEERDVTTAVFLEPIPMKMPPQRYKAIGKYGNPKARAAFLNSKAYFEVVKEGEFVVSEECHEVP</sequence>
<dbReference type="Proteomes" id="UP001055712">
    <property type="component" value="Unassembled WGS sequence"/>
</dbReference>
<reference evidence="1" key="1">
    <citation type="journal article" date="2019" name="Plant J.">
        <title>Chlorella vulgaris genome assembly and annotation reveals the molecular basis for metabolic acclimation to high light conditions.</title>
        <authorList>
            <person name="Cecchin M."/>
            <person name="Marcolungo L."/>
            <person name="Rossato M."/>
            <person name="Girolomoni L."/>
            <person name="Cosentino E."/>
            <person name="Cuine S."/>
            <person name="Li-Beisson Y."/>
            <person name="Delledonne M."/>
            <person name="Ballottari M."/>
        </authorList>
    </citation>
    <scope>NUCLEOTIDE SEQUENCE</scope>
    <source>
        <strain evidence="1">211/11P</strain>
    </source>
</reference>
<protein>
    <submittedName>
        <fullName evidence="1">Uncharacterized protein</fullName>
    </submittedName>
</protein>
<keyword evidence="2" id="KW-1185">Reference proteome</keyword>
<comment type="caution">
    <text evidence="1">The sequence shown here is derived from an EMBL/GenBank/DDBJ whole genome shotgun (WGS) entry which is preliminary data.</text>
</comment>
<organism evidence="1 2">
    <name type="scientific">Chlorella vulgaris</name>
    <name type="common">Green alga</name>
    <dbReference type="NCBI Taxonomy" id="3077"/>
    <lineage>
        <taxon>Eukaryota</taxon>
        <taxon>Viridiplantae</taxon>
        <taxon>Chlorophyta</taxon>
        <taxon>core chlorophytes</taxon>
        <taxon>Trebouxiophyceae</taxon>
        <taxon>Chlorellales</taxon>
        <taxon>Chlorellaceae</taxon>
        <taxon>Chlorella clade</taxon>
        <taxon>Chlorella</taxon>
    </lineage>
</organism>